<dbReference type="InterPro" id="IPR006311">
    <property type="entry name" value="TAT_signal"/>
</dbReference>
<dbReference type="KEGG" id="lcre:Pla8534_08250"/>
<sequence length="483" mass="52729">MTPRPSHLEHVRLPRRQALQAGAIGLLGLGANHVAQLQAEAADARPRAKSVIFIFLSGGLAQHESFDPKPDAPEEIRGEFRPIATRTPGVQICEHLPLLAARSDKWSMVRSLTHPYNEHSQGHMAMLTGRTPLPPDFNPSAPKPNDHPSICSIVGDVVPARNNLPPAIVLPEKLVHRTGRVIPGQFAGSMGSPRDPYFLTCSKFNPQTYGAWPEYGFHHARGQENPAGFSFMAPSLSLPAGINADRFGQRVNLLGQLENQTRQLERLAEVEPFDRFQQKAVSLLADPKMKGLFQVTQADEKTLDRYGRHVFGWSLLMARRLVESGVSLVQVNLGNNESWDTHGNAFPNLKNYLLPPMDQSVSALLDDLGERGLLDETLIVMAGEFGRTPKVFRTANTVYALPGRDHWGALQSVFLAGGGIPGGAVIGASDKQGGRPARDAQTPESLAATIYRSLGLPRSATWSDLLDRPMPVYHGEPIRGLIG</sequence>
<evidence type="ECO:0008006" key="3">
    <source>
        <dbReference type="Google" id="ProtNLM"/>
    </source>
</evidence>
<reference evidence="1 2" key="1">
    <citation type="submission" date="2019-02" db="EMBL/GenBank/DDBJ databases">
        <title>Deep-cultivation of Planctomycetes and their phenomic and genomic characterization uncovers novel biology.</title>
        <authorList>
            <person name="Wiegand S."/>
            <person name="Jogler M."/>
            <person name="Boedeker C."/>
            <person name="Pinto D."/>
            <person name="Vollmers J."/>
            <person name="Rivas-Marin E."/>
            <person name="Kohn T."/>
            <person name="Peeters S.H."/>
            <person name="Heuer A."/>
            <person name="Rast P."/>
            <person name="Oberbeckmann S."/>
            <person name="Bunk B."/>
            <person name="Jeske O."/>
            <person name="Meyerdierks A."/>
            <person name="Storesund J.E."/>
            <person name="Kallscheuer N."/>
            <person name="Luecker S."/>
            <person name="Lage O.M."/>
            <person name="Pohl T."/>
            <person name="Merkel B.J."/>
            <person name="Hornburger P."/>
            <person name="Mueller R.-W."/>
            <person name="Bruemmer F."/>
            <person name="Labrenz M."/>
            <person name="Spormann A.M."/>
            <person name="Op den Camp H."/>
            <person name="Overmann J."/>
            <person name="Amann R."/>
            <person name="Jetten M.S.M."/>
            <person name="Mascher T."/>
            <person name="Medema M.H."/>
            <person name="Devos D.P."/>
            <person name="Kaster A.-K."/>
            <person name="Ovreas L."/>
            <person name="Rohde M."/>
            <person name="Galperin M.Y."/>
            <person name="Jogler C."/>
        </authorList>
    </citation>
    <scope>NUCLEOTIDE SEQUENCE [LARGE SCALE GENOMIC DNA]</scope>
    <source>
        <strain evidence="1 2">Pla85_3_4</strain>
    </source>
</reference>
<dbReference type="InterPro" id="IPR010869">
    <property type="entry name" value="DUF1501"/>
</dbReference>
<dbReference type="Proteomes" id="UP000317648">
    <property type="component" value="Chromosome"/>
</dbReference>
<dbReference type="PANTHER" id="PTHR43737">
    <property type="entry name" value="BLL7424 PROTEIN"/>
    <property type="match status" value="1"/>
</dbReference>
<gene>
    <name evidence="1" type="ORF">Pla8534_08250</name>
</gene>
<keyword evidence="2" id="KW-1185">Reference proteome</keyword>
<dbReference type="EMBL" id="CP036433">
    <property type="protein sequence ID" value="QDU93050.1"/>
    <property type="molecule type" value="Genomic_DNA"/>
</dbReference>
<dbReference type="AlphaFoldDB" id="A0A518DMI6"/>
<accession>A0A518DMI6</accession>
<dbReference type="InterPro" id="IPR017850">
    <property type="entry name" value="Alkaline_phosphatase_core_sf"/>
</dbReference>
<name>A0A518DMI6_9BACT</name>
<evidence type="ECO:0000313" key="1">
    <source>
        <dbReference type="EMBL" id="QDU93050.1"/>
    </source>
</evidence>
<dbReference type="RefSeq" id="WP_145049525.1">
    <property type="nucleotide sequence ID" value="NZ_CP036433.1"/>
</dbReference>
<proteinExistence type="predicted"/>
<dbReference type="OrthoDB" id="127333at2"/>
<dbReference type="Pfam" id="PF07394">
    <property type="entry name" value="DUF1501"/>
    <property type="match status" value="1"/>
</dbReference>
<evidence type="ECO:0000313" key="2">
    <source>
        <dbReference type="Proteomes" id="UP000317648"/>
    </source>
</evidence>
<dbReference type="SUPFAM" id="SSF53649">
    <property type="entry name" value="Alkaline phosphatase-like"/>
    <property type="match status" value="1"/>
</dbReference>
<dbReference type="PANTHER" id="PTHR43737:SF1">
    <property type="entry name" value="DUF1501 DOMAIN-CONTAINING PROTEIN"/>
    <property type="match status" value="1"/>
</dbReference>
<protein>
    <recommendedName>
        <fullName evidence="3">Sulfatase</fullName>
    </recommendedName>
</protein>
<dbReference type="PROSITE" id="PS51318">
    <property type="entry name" value="TAT"/>
    <property type="match status" value="1"/>
</dbReference>
<organism evidence="1 2">
    <name type="scientific">Lignipirellula cremea</name>
    <dbReference type="NCBI Taxonomy" id="2528010"/>
    <lineage>
        <taxon>Bacteria</taxon>
        <taxon>Pseudomonadati</taxon>
        <taxon>Planctomycetota</taxon>
        <taxon>Planctomycetia</taxon>
        <taxon>Pirellulales</taxon>
        <taxon>Pirellulaceae</taxon>
        <taxon>Lignipirellula</taxon>
    </lineage>
</organism>